<dbReference type="PANTHER" id="PTHR38480">
    <property type="entry name" value="SLR0254 PROTEIN"/>
    <property type="match status" value="1"/>
</dbReference>
<evidence type="ECO:0000256" key="3">
    <source>
        <dbReference type="ARBA" id="ARBA00022989"/>
    </source>
</evidence>
<dbReference type="PANTHER" id="PTHR38480:SF1">
    <property type="entry name" value="SLR0254 PROTEIN"/>
    <property type="match status" value="1"/>
</dbReference>
<comment type="caution">
    <text evidence="7">The sequence shown here is derived from an EMBL/GenBank/DDBJ whole genome shotgun (WGS) entry which is preliminary data.</text>
</comment>
<proteinExistence type="predicted"/>
<evidence type="ECO:0000313" key="7">
    <source>
        <dbReference type="EMBL" id="MDT0622681.1"/>
    </source>
</evidence>
<accession>A0ABU3BKI6</accession>
<evidence type="ECO:0000256" key="2">
    <source>
        <dbReference type="ARBA" id="ARBA00022692"/>
    </source>
</evidence>
<reference evidence="7 8" key="1">
    <citation type="submission" date="2023-09" db="EMBL/GenBank/DDBJ databases">
        <authorList>
            <person name="Rey-Velasco X."/>
        </authorList>
    </citation>
    <scope>NUCLEOTIDE SEQUENCE [LARGE SCALE GENOMIC DNA]</scope>
    <source>
        <strain evidence="7 8">P007</strain>
    </source>
</reference>
<sequence>MTNSKYQSNTGARILATIIDYILIMCFTIIYVYQFGEPNEEGSYGVSGIKAMVPILFWFFYLPFCEWKTGTTLGHWVVGLKIISENGAELTLGQSLKRRIFDLVDISLCFGLVAFIVVISTEKRQRIGDIVAKTLVIKK</sequence>
<keyword evidence="3 5" id="KW-1133">Transmembrane helix</keyword>
<keyword evidence="4 5" id="KW-0472">Membrane</keyword>
<evidence type="ECO:0000256" key="4">
    <source>
        <dbReference type="ARBA" id="ARBA00023136"/>
    </source>
</evidence>
<dbReference type="Proteomes" id="UP001250662">
    <property type="component" value="Unassembled WGS sequence"/>
</dbReference>
<dbReference type="RefSeq" id="WP_311388379.1">
    <property type="nucleotide sequence ID" value="NZ_JAVRHU010000005.1"/>
</dbReference>
<keyword evidence="8" id="KW-1185">Reference proteome</keyword>
<feature type="transmembrane region" description="Helical" evidence="5">
    <location>
        <begin position="45"/>
        <end position="64"/>
    </location>
</feature>
<protein>
    <submittedName>
        <fullName evidence="7">RDD family protein</fullName>
    </submittedName>
</protein>
<feature type="transmembrane region" description="Helical" evidence="5">
    <location>
        <begin position="12"/>
        <end position="33"/>
    </location>
</feature>
<dbReference type="EMBL" id="JAVRHU010000005">
    <property type="protein sequence ID" value="MDT0622681.1"/>
    <property type="molecule type" value="Genomic_DNA"/>
</dbReference>
<keyword evidence="2 5" id="KW-0812">Transmembrane</keyword>
<name>A0ABU3BKI6_9FLAO</name>
<dbReference type="Pfam" id="PF06271">
    <property type="entry name" value="RDD"/>
    <property type="match status" value="1"/>
</dbReference>
<evidence type="ECO:0000256" key="5">
    <source>
        <dbReference type="SAM" id="Phobius"/>
    </source>
</evidence>
<dbReference type="InterPro" id="IPR010432">
    <property type="entry name" value="RDD"/>
</dbReference>
<feature type="transmembrane region" description="Helical" evidence="5">
    <location>
        <begin position="100"/>
        <end position="119"/>
    </location>
</feature>
<evidence type="ECO:0000313" key="8">
    <source>
        <dbReference type="Proteomes" id="UP001250662"/>
    </source>
</evidence>
<comment type="subcellular location">
    <subcellularLocation>
        <location evidence="1">Membrane</location>
        <topology evidence="1">Multi-pass membrane protein</topology>
    </subcellularLocation>
</comment>
<evidence type="ECO:0000256" key="1">
    <source>
        <dbReference type="ARBA" id="ARBA00004141"/>
    </source>
</evidence>
<feature type="domain" description="RDD" evidence="6">
    <location>
        <begin position="10"/>
        <end position="133"/>
    </location>
</feature>
<evidence type="ECO:0000259" key="6">
    <source>
        <dbReference type="Pfam" id="PF06271"/>
    </source>
</evidence>
<organism evidence="7 8">
    <name type="scientific">Croceitalea vernalis</name>
    <dbReference type="NCBI Taxonomy" id="3075599"/>
    <lineage>
        <taxon>Bacteria</taxon>
        <taxon>Pseudomonadati</taxon>
        <taxon>Bacteroidota</taxon>
        <taxon>Flavobacteriia</taxon>
        <taxon>Flavobacteriales</taxon>
        <taxon>Flavobacteriaceae</taxon>
        <taxon>Croceitalea</taxon>
    </lineage>
</organism>
<gene>
    <name evidence="7" type="ORF">RM520_13710</name>
</gene>